<evidence type="ECO:0000256" key="10">
    <source>
        <dbReference type="HAMAP-Rule" id="MF_01820"/>
    </source>
</evidence>
<feature type="binding site" evidence="10">
    <location>
        <begin position="163"/>
        <end position="171"/>
    </location>
    <ligand>
        <name>GTP</name>
        <dbReference type="ChEBI" id="CHEBI:37565"/>
    </ligand>
</feature>
<feature type="binding site" evidence="10">
    <location>
        <position position="259"/>
    </location>
    <ligand>
        <name>Zn(2+)</name>
        <dbReference type="ChEBI" id="CHEBI:29105"/>
    </ligand>
</feature>
<dbReference type="InterPro" id="IPR010914">
    <property type="entry name" value="RsgA_GTPase_dom"/>
</dbReference>
<reference evidence="13 14" key="1">
    <citation type="submission" date="2021-06" db="EMBL/GenBank/DDBJ databases">
        <authorList>
            <person name="Sun Q."/>
            <person name="Li D."/>
        </authorList>
    </citation>
    <scope>NUCLEOTIDE SEQUENCE [LARGE SCALE GENOMIC DNA]</scope>
    <source>
        <strain evidence="13 14">MSJ-40</strain>
    </source>
</reference>
<keyword evidence="2 10" id="KW-0690">Ribosome biogenesis</keyword>
<dbReference type="PROSITE" id="PS50936">
    <property type="entry name" value="ENGC_GTPASE"/>
    <property type="match status" value="1"/>
</dbReference>
<evidence type="ECO:0000256" key="5">
    <source>
        <dbReference type="ARBA" id="ARBA00022741"/>
    </source>
</evidence>
<evidence type="ECO:0000256" key="1">
    <source>
        <dbReference type="ARBA" id="ARBA00022490"/>
    </source>
</evidence>
<feature type="domain" description="EngC GTPase" evidence="11">
    <location>
        <begin position="73"/>
        <end position="219"/>
    </location>
</feature>
<dbReference type="Proteomes" id="UP000749471">
    <property type="component" value="Unassembled WGS sequence"/>
</dbReference>
<accession>A0ABS6E4C0</accession>
<comment type="cofactor">
    <cofactor evidence="10">
        <name>Zn(2+)</name>
        <dbReference type="ChEBI" id="CHEBI:29105"/>
    </cofactor>
    <text evidence="10">Binds 1 zinc ion per subunit.</text>
</comment>
<evidence type="ECO:0000256" key="2">
    <source>
        <dbReference type="ARBA" id="ARBA00022517"/>
    </source>
</evidence>
<organism evidence="13 14">
    <name type="scientific">Tissierella simiarum</name>
    <dbReference type="NCBI Taxonomy" id="2841534"/>
    <lineage>
        <taxon>Bacteria</taxon>
        <taxon>Bacillati</taxon>
        <taxon>Bacillota</taxon>
        <taxon>Tissierellia</taxon>
        <taxon>Tissierellales</taxon>
        <taxon>Tissierellaceae</taxon>
        <taxon>Tissierella</taxon>
    </lineage>
</organism>
<dbReference type="InterPro" id="IPR004881">
    <property type="entry name" value="Ribosome_biogen_GTPase_RsgA"/>
</dbReference>
<evidence type="ECO:0000256" key="6">
    <source>
        <dbReference type="ARBA" id="ARBA00022801"/>
    </source>
</evidence>
<evidence type="ECO:0000256" key="9">
    <source>
        <dbReference type="ARBA" id="ARBA00023134"/>
    </source>
</evidence>
<keyword evidence="3 10" id="KW-0479">Metal-binding</keyword>
<dbReference type="PANTHER" id="PTHR32120:SF11">
    <property type="entry name" value="SMALL RIBOSOMAL SUBUNIT BIOGENESIS GTPASE RSGA 1, MITOCHONDRIAL-RELATED"/>
    <property type="match status" value="1"/>
</dbReference>
<keyword evidence="6 10" id="KW-0378">Hydrolase</keyword>
<keyword evidence="14" id="KW-1185">Reference proteome</keyword>
<dbReference type="EMBL" id="JAHLPM010000004">
    <property type="protein sequence ID" value="MBU5437758.1"/>
    <property type="molecule type" value="Genomic_DNA"/>
</dbReference>
<name>A0ABS6E4C0_9FIRM</name>
<comment type="similarity">
    <text evidence="10">Belongs to the TRAFAC class YlqF/YawG GTPase family. RsgA subfamily.</text>
</comment>
<feature type="binding site" evidence="10">
    <location>
        <position position="246"/>
    </location>
    <ligand>
        <name>Zn(2+)</name>
        <dbReference type="ChEBI" id="CHEBI:29105"/>
    </ligand>
</feature>
<keyword evidence="9 10" id="KW-0342">GTP-binding</keyword>
<keyword evidence="5 10" id="KW-0547">Nucleotide-binding</keyword>
<comment type="subunit">
    <text evidence="10">Monomer. Associates with 30S ribosomal subunit, binds 16S rRNA.</text>
</comment>
<keyword evidence="8 10" id="KW-0694">RNA-binding</keyword>
<keyword evidence="1 10" id="KW-0963">Cytoplasm</keyword>
<protein>
    <recommendedName>
        <fullName evidence="10">Small ribosomal subunit biogenesis GTPase RsgA</fullName>
        <ecNumber evidence="10">3.6.1.-</ecNumber>
    </recommendedName>
</protein>
<comment type="caution">
    <text evidence="13">The sequence shown here is derived from an EMBL/GenBank/DDBJ whole genome shotgun (WGS) entry which is preliminary data.</text>
</comment>
<evidence type="ECO:0000313" key="13">
    <source>
        <dbReference type="EMBL" id="MBU5437758.1"/>
    </source>
</evidence>
<keyword evidence="7 10" id="KW-0862">Zinc</keyword>
<dbReference type="InterPro" id="IPR031944">
    <property type="entry name" value="RsgA_N"/>
</dbReference>
<feature type="binding site" evidence="10">
    <location>
        <begin position="113"/>
        <end position="116"/>
    </location>
    <ligand>
        <name>GTP</name>
        <dbReference type="ChEBI" id="CHEBI:37565"/>
    </ligand>
</feature>
<comment type="subcellular location">
    <subcellularLocation>
        <location evidence="10">Cytoplasm</location>
    </subcellularLocation>
</comment>
<evidence type="ECO:0000259" key="12">
    <source>
        <dbReference type="PROSITE" id="PS51721"/>
    </source>
</evidence>
<dbReference type="NCBIfam" id="TIGR00157">
    <property type="entry name" value="ribosome small subunit-dependent GTPase A"/>
    <property type="match status" value="1"/>
</dbReference>
<dbReference type="HAMAP" id="MF_01820">
    <property type="entry name" value="GTPase_RsgA"/>
    <property type="match status" value="1"/>
</dbReference>
<keyword evidence="4 10" id="KW-0699">rRNA-binding</keyword>
<evidence type="ECO:0000313" key="14">
    <source>
        <dbReference type="Proteomes" id="UP000749471"/>
    </source>
</evidence>
<sequence>MIEGIIIKGIGGFYYIRTQDGIIQCRARGIFREENLIPLVGDRVRIRISQEDNTGYIEEIFERKSQLLRPPVANVTQAIIVMSVKKPNISTWLLDRFLLMAEYEKLEIIICINKADLAPDKTEDIKTIYKNAGYKVISTSSKANMGIEELSTALKNNISVFAGPSGAGKSSLLNKVNPEFKLVTGEVSNKTKRGKHTTRHIELLNLEENTYVLDSPGFSSLNIDFIEEEIEVRDYFREIHKYGEHCKFLSCLHDKEPNCEVKKQVELGNINNSRYVNYLQFLEEIKNIRRY</sequence>
<evidence type="ECO:0000256" key="4">
    <source>
        <dbReference type="ARBA" id="ARBA00022730"/>
    </source>
</evidence>
<evidence type="ECO:0000256" key="8">
    <source>
        <dbReference type="ARBA" id="ARBA00022884"/>
    </source>
</evidence>
<evidence type="ECO:0000256" key="3">
    <source>
        <dbReference type="ARBA" id="ARBA00022723"/>
    </source>
</evidence>
<comment type="function">
    <text evidence="10">One of several proteins that assist in the late maturation steps of the functional core of the 30S ribosomal subunit. Helps release RbfA from mature subunits. May play a role in the assembly of ribosomal proteins into the subunit. Circularly permuted GTPase that catalyzes slow GTP hydrolysis, GTPase activity is stimulated by the 30S ribosomal subunit.</text>
</comment>
<evidence type="ECO:0000259" key="11">
    <source>
        <dbReference type="PROSITE" id="PS50936"/>
    </source>
</evidence>
<dbReference type="InterPro" id="IPR030378">
    <property type="entry name" value="G_CP_dom"/>
</dbReference>
<dbReference type="CDD" id="cd01854">
    <property type="entry name" value="YjeQ_EngC"/>
    <property type="match status" value="1"/>
</dbReference>
<proteinExistence type="inferred from homology"/>
<feature type="domain" description="CP-type G" evidence="12">
    <location>
        <begin position="64"/>
        <end position="221"/>
    </location>
</feature>
<dbReference type="PROSITE" id="PS51721">
    <property type="entry name" value="G_CP"/>
    <property type="match status" value="1"/>
</dbReference>
<gene>
    <name evidence="10 13" type="primary">rsgA</name>
    <name evidence="13" type="ORF">KQI42_07050</name>
</gene>
<evidence type="ECO:0000256" key="7">
    <source>
        <dbReference type="ARBA" id="ARBA00022833"/>
    </source>
</evidence>
<dbReference type="Pfam" id="PF16745">
    <property type="entry name" value="RsgA_N"/>
    <property type="match status" value="1"/>
</dbReference>
<feature type="binding site" evidence="10">
    <location>
        <position position="251"/>
    </location>
    <ligand>
        <name>Zn(2+)</name>
        <dbReference type="ChEBI" id="CHEBI:29105"/>
    </ligand>
</feature>
<dbReference type="Pfam" id="PF03193">
    <property type="entry name" value="RsgA_GTPase"/>
    <property type="match status" value="1"/>
</dbReference>
<dbReference type="PANTHER" id="PTHR32120">
    <property type="entry name" value="SMALL RIBOSOMAL SUBUNIT BIOGENESIS GTPASE RSGA"/>
    <property type="match status" value="1"/>
</dbReference>
<feature type="binding site" evidence="10">
    <location>
        <position position="253"/>
    </location>
    <ligand>
        <name>Zn(2+)</name>
        <dbReference type="ChEBI" id="CHEBI:29105"/>
    </ligand>
</feature>
<dbReference type="EC" id="3.6.1.-" evidence="10"/>
<dbReference type="RefSeq" id="WP_216518154.1">
    <property type="nucleotide sequence ID" value="NZ_JAHLPM010000004.1"/>
</dbReference>